<proteinExistence type="inferred from homology"/>
<keyword evidence="3" id="KW-0813">Transport</keyword>
<feature type="transmembrane region" description="Helical" evidence="8">
    <location>
        <begin position="359"/>
        <end position="381"/>
    </location>
</feature>
<evidence type="ECO:0000259" key="9">
    <source>
        <dbReference type="PROSITE" id="PS50850"/>
    </source>
</evidence>
<dbReference type="STRING" id="930990.A0A067MBW9"/>
<dbReference type="Pfam" id="PF07690">
    <property type="entry name" value="MFS_1"/>
    <property type="match status" value="1"/>
</dbReference>
<feature type="transmembrane region" description="Helical" evidence="8">
    <location>
        <begin position="122"/>
        <end position="139"/>
    </location>
</feature>
<feature type="transmembrane region" description="Helical" evidence="8">
    <location>
        <begin position="334"/>
        <end position="353"/>
    </location>
</feature>
<gene>
    <name evidence="10" type="ORF">BOTBODRAFT_179057</name>
</gene>
<evidence type="ECO:0000256" key="3">
    <source>
        <dbReference type="ARBA" id="ARBA00022448"/>
    </source>
</evidence>
<feature type="transmembrane region" description="Helical" evidence="8">
    <location>
        <begin position="422"/>
        <end position="441"/>
    </location>
</feature>
<evidence type="ECO:0000256" key="7">
    <source>
        <dbReference type="SAM" id="MobiDB-lite"/>
    </source>
</evidence>
<comment type="subcellular location">
    <subcellularLocation>
        <location evidence="1">Endomembrane system</location>
        <topology evidence="1">Multi-pass membrane protein</topology>
    </subcellularLocation>
</comment>
<feature type="transmembrane region" description="Helical" evidence="8">
    <location>
        <begin position="388"/>
        <end position="410"/>
    </location>
</feature>
<evidence type="ECO:0000256" key="4">
    <source>
        <dbReference type="ARBA" id="ARBA00022692"/>
    </source>
</evidence>
<keyword evidence="5 8" id="KW-1133">Transmembrane helix</keyword>
<evidence type="ECO:0000256" key="5">
    <source>
        <dbReference type="ARBA" id="ARBA00022989"/>
    </source>
</evidence>
<keyword evidence="4 8" id="KW-0812">Transmembrane</keyword>
<dbReference type="PANTHER" id="PTHR23514">
    <property type="entry name" value="BYPASS OF STOP CODON PROTEIN 6"/>
    <property type="match status" value="1"/>
</dbReference>
<reference evidence="11" key="1">
    <citation type="journal article" date="2014" name="Proc. Natl. Acad. Sci. U.S.A.">
        <title>Extensive sampling of basidiomycete genomes demonstrates inadequacy of the white-rot/brown-rot paradigm for wood decay fungi.</title>
        <authorList>
            <person name="Riley R."/>
            <person name="Salamov A.A."/>
            <person name="Brown D.W."/>
            <person name="Nagy L.G."/>
            <person name="Floudas D."/>
            <person name="Held B.W."/>
            <person name="Levasseur A."/>
            <person name="Lombard V."/>
            <person name="Morin E."/>
            <person name="Otillar R."/>
            <person name="Lindquist E.A."/>
            <person name="Sun H."/>
            <person name="LaButti K.M."/>
            <person name="Schmutz J."/>
            <person name="Jabbour D."/>
            <person name="Luo H."/>
            <person name="Baker S.E."/>
            <person name="Pisabarro A.G."/>
            <person name="Walton J.D."/>
            <person name="Blanchette R.A."/>
            <person name="Henrissat B."/>
            <person name="Martin F."/>
            <person name="Cullen D."/>
            <person name="Hibbett D.S."/>
            <person name="Grigoriev I.V."/>
        </authorList>
    </citation>
    <scope>NUCLEOTIDE SEQUENCE [LARGE SCALE GENOMIC DNA]</scope>
    <source>
        <strain evidence="11">FD-172 SS1</strain>
    </source>
</reference>
<dbReference type="PANTHER" id="PTHR23514:SF3">
    <property type="entry name" value="BYPASS OF STOP CODON PROTEIN 6"/>
    <property type="match status" value="1"/>
</dbReference>
<dbReference type="InterPro" id="IPR020846">
    <property type="entry name" value="MFS_dom"/>
</dbReference>
<feature type="transmembrane region" description="Helical" evidence="8">
    <location>
        <begin position="90"/>
        <end position="115"/>
    </location>
</feature>
<evidence type="ECO:0000313" key="10">
    <source>
        <dbReference type="EMBL" id="KDQ09347.1"/>
    </source>
</evidence>
<dbReference type="InterPro" id="IPR036259">
    <property type="entry name" value="MFS_trans_sf"/>
</dbReference>
<keyword evidence="11" id="KW-1185">Reference proteome</keyword>
<feature type="compositionally biased region" description="Polar residues" evidence="7">
    <location>
        <begin position="27"/>
        <end position="38"/>
    </location>
</feature>
<dbReference type="GO" id="GO:0012505">
    <property type="term" value="C:endomembrane system"/>
    <property type="evidence" value="ECO:0007669"/>
    <property type="project" value="UniProtKB-SubCell"/>
</dbReference>
<dbReference type="InterPro" id="IPR051788">
    <property type="entry name" value="MFS_Transporter"/>
</dbReference>
<evidence type="ECO:0000256" key="8">
    <source>
        <dbReference type="SAM" id="Phobius"/>
    </source>
</evidence>
<dbReference type="GO" id="GO:0022857">
    <property type="term" value="F:transmembrane transporter activity"/>
    <property type="evidence" value="ECO:0007669"/>
    <property type="project" value="InterPro"/>
</dbReference>
<feature type="transmembrane region" description="Helical" evidence="8">
    <location>
        <begin position="303"/>
        <end position="322"/>
    </location>
</feature>
<organism evidence="10 11">
    <name type="scientific">Botryobasidium botryosum (strain FD-172 SS1)</name>
    <dbReference type="NCBI Taxonomy" id="930990"/>
    <lineage>
        <taxon>Eukaryota</taxon>
        <taxon>Fungi</taxon>
        <taxon>Dikarya</taxon>
        <taxon>Basidiomycota</taxon>
        <taxon>Agaricomycotina</taxon>
        <taxon>Agaricomycetes</taxon>
        <taxon>Cantharellales</taxon>
        <taxon>Botryobasidiaceae</taxon>
        <taxon>Botryobasidium</taxon>
    </lineage>
</organism>
<evidence type="ECO:0000313" key="11">
    <source>
        <dbReference type="Proteomes" id="UP000027195"/>
    </source>
</evidence>
<feature type="transmembrane region" description="Helical" evidence="8">
    <location>
        <begin position="58"/>
        <end position="78"/>
    </location>
</feature>
<feature type="region of interest" description="Disordered" evidence="7">
    <location>
        <begin position="1"/>
        <end position="42"/>
    </location>
</feature>
<dbReference type="EMBL" id="KL198079">
    <property type="protein sequence ID" value="KDQ09347.1"/>
    <property type="molecule type" value="Genomic_DNA"/>
</dbReference>
<dbReference type="HOGENOM" id="CLU_021993_6_0_1"/>
<feature type="transmembrane region" description="Helical" evidence="8">
    <location>
        <begin position="182"/>
        <end position="200"/>
    </location>
</feature>
<evidence type="ECO:0000256" key="1">
    <source>
        <dbReference type="ARBA" id="ARBA00004127"/>
    </source>
</evidence>
<sequence>MSASSPLLGSHKNDSQYGSVAPPIRTGATTSENTSADSSFADPNDGHSVANAAKKERIALYTLAWSFFLLGWVDGSIGPLLPAMQAHYQIGYTVISIIFVSGCVGFVIASVLNIYLTDKFGFGKIIVFSAICEIVSFALQASAPSYPLMVLAFAINGFAFSLQDSQCNGFVVQLSTGVDAKLGVLHAIYGLGAFCAPLVATQFSHSPRYWSLHYLVSFGMAIVNLIALVIVFRLKNSADTLSELGVRIEQTTALENSGKFLQMMKTPMVHVLAFFIFVYCGTEITIGGWAVTYILDVRHGGKASGYISSGFFGGLALGRVALIWVNEKIGQRRVILLYTIIAIALEISVWRIPSLIENAIAISLIGLVLGPFFPICMSVAGEVLPRRLVVGSIGWISGFGTTGGSAFPFITGALASKYGVKIMPPLLVGMTASMLILWLAVGFQKESLEKKNGVPTASAPGVVPAIGSTSS</sequence>
<evidence type="ECO:0000256" key="6">
    <source>
        <dbReference type="ARBA" id="ARBA00023136"/>
    </source>
</evidence>
<name>A0A067MBW9_BOTB1</name>
<dbReference type="PROSITE" id="PS50850">
    <property type="entry name" value="MFS"/>
    <property type="match status" value="1"/>
</dbReference>
<keyword evidence="6 8" id="KW-0472">Membrane</keyword>
<dbReference type="OrthoDB" id="413079at2759"/>
<dbReference type="InterPro" id="IPR011701">
    <property type="entry name" value="MFS"/>
</dbReference>
<dbReference type="InParanoid" id="A0A067MBW9"/>
<evidence type="ECO:0000256" key="2">
    <source>
        <dbReference type="ARBA" id="ARBA00008335"/>
    </source>
</evidence>
<feature type="transmembrane region" description="Helical" evidence="8">
    <location>
        <begin position="212"/>
        <end position="232"/>
    </location>
</feature>
<dbReference type="Gene3D" id="1.20.1250.20">
    <property type="entry name" value="MFS general substrate transporter like domains"/>
    <property type="match status" value="2"/>
</dbReference>
<dbReference type="Proteomes" id="UP000027195">
    <property type="component" value="Unassembled WGS sequence"/>
</dbReference>
<feature type="transmembrane region" description="Helical" evidence="8">
    <location>
        <begin position="269"/>
        <end position="291"/>
    </location>
</feature>
<feature type="domain" description="Major facilitator superfamily (MFS) profile" evidence="9">
    <location>
        <begin position="59"/>
        <end position="448"/>
    </location>
</feature>
<comment type="similarity">
    <text evidence="2">Belongs to the major facilitator superfamily.</text>
</comment>
<feature type="transmembrane region" description="Helical" evidence="8">
    <location>
        <begin position="145"/>
        <end position="162"/>
    </location>
</feature>
<protein>
    <recommendedName>
        <fullName evidence="9">Major facilitator superfamily (MFS) profile domain-containing protein</fullName>
    </recommendedName>
</protein>
<dbReference type="FunFam" id="1.20.1250.20:FF:000286">
    <property type="entry name" value="MFS efflux transporter"/>
    <property type="match status" value="1"/>
</dbReference>
<dbReference type="SUPFAM" id="SSF103473">
    <property type="entry name" value="MFS general substrate transporter"/>
    <property type="match status" value="1"/>
</dbReference>
<dbReference type="AlphaFoldDB" id="A0A067MBW9"/>
<accession>A0A067MBW9</accession>
<dbReference type="GO" id="GO:0016020">
    <property type="term" value="C:membrane"/>
    <property type="evidence" value="ECO:0007669"/>
    <property type="project" value="TreeGrafter"/>
</dbReference>